<reference evidence="2" key="1">
    <citation type="submission" date="2018-04" db="EMBL/GenBank/DDBJ databases">
        <title>Whole genome sequencing of Hypsizygus marmoreus.</title>
        <authorList>
            <person name="Choi I.-G."/>
            <person name="Min B."/>
            <person name="Kim J.-G."/>
            <person name="Kim S."/>
            <person name="Oh Y.-L."/>
            <person name="Kong W.-S."/>
            <person name="Park H."/>
            <person name="Jeong J."/>
            <person name="Song E.-S."/>
        </authorList>
    </citation>
    <scope>NUCLEOTIDE SEQUENCE [LARGE SCALE GENOMIC DNA]</scope>
    <source>
        <strain evidence="2">51987-8</strain>
    </source>
</reference>
<name>A0A369KC82_HYPMA</name>
<proteinExistence type="predicted"/>
<sequence>MILTSGIANTLESTLNETFSANAKSQIRPRPLAKGRSAITHGDDAFMSNRRGWGRSSPPPVDEPSNRDAVGVPDISTAPKRLLAVSDSQEPAPAASMSMGTAALEDHPLENEDHISRNATPPCLSRSRSQPNNSPGTHRSASRHPTPFESDDSGSDYEEHHKKEERQQPQRNRHSTIEEEDAEDDQEFLKEAITSPARRRRGSNRKPTVEEEEEEEQAVDDNEGHPGDDDEERMNDKDASDEEPPIHSNPRNTTSKSRLKAKPRTAYVEEEEDDHDEEPSVNKVKRKDKGKHRQREDEDEDDNDDDDDIEDGDGEGPRHKHGPISERASSAAFAIHAEYQRKIEELASEHRKPVQKFYQLVGQSVTTPKSLNHWNAFQVWYGVNGEKKKPKDLKHPEWIKFVRQEYHDYLKRELGDDWQDAKARATCLEPIITWYKERFQQFVDDKKNNGTFGPIVTKVANKFVQLSSSVYEEYGIHVFGYAINTVSDQFGNTASSSWGGSPAYLTMRTEYDHTISVQIADYNAMFRVAEMIQQGVDASNHLFPVNHDRIGTESPRDRAKRVFAEYLRRDMGQILVLRKSGLSPAERKQLRMAWVDWANMAYEKQFCLVNWPVEAPLPGKGFELKDILKNIRVSNSRRRAMMEDPEDNEDEEFIHIVSWSEEDQKKTSVHRADIPLVIDADGTVVMTVMESTKFLRDDSNKKTDSKKISRGRKGKNMMPKNLPDEDDSRNTKHPRRHSPPPSHRDRSPAPSRRDCSPSRRGRSPAPSHRDRFPTTSCHRRSPPRRSRSPRCNRSPPPSRRDQSLPPPRRNRSPASYRHHRSPPPLHRESSRSPRGRSPLHRDRSPLPQHREHSAYQHRHTRKVDLTDRRPGTEREAYHRDSGHGISPHPQKHARSTSHASASDREYSRQQVKRVTSVYGAPRREAGRDNPDTTCRVPRIDLRDVQRANKPRQETHSSHPDEPPAKKRKLQEIADRTPRPVKAIPRRVTNMNAVAGPSRAIAEPSQTLDEMDQWDDGWL</sequence>
<feature type="compositionally biased region" description="Basic and acidic residues" evidence="1">
    <location>
        <begin position="921"/>
        <end position="930"/>
    </location>
</feature>
<feature type="compositionally biased region" description="Basic and acidic residues" evidence="1">
    <location>
        <begin position="742"/>
        <end position="757"/>
    </location>
</feature>
<evidence type="ECO:0000313" key="2">
    <source>
        <dbReference type="EMBL" id="RDB31060.1"/>
    </source>
</evidence>
<dbReference type="EMBL" id="LUEZ02000001">
    <property type="protein sequence ID" value="RDB31060.1"/>
    <property type="molecule type" value="Genomic_DNA"/>
</dbReference>
<evidence type="ECO:0000256" key="1">
    <source>
        <dbReference type="SAM" id="MobiDB-lite"/>
    </source>
</evidence>
<feature type="compositionally biased region" description="Acidic residues" evidence="1">
    <location>
        <begin position="297"/>
        <end position="314"/>
    </location>
</feature>
<comment type="caution">
    <text evidence="2">The sequence shown here is derived from an EMBL/GenBank/DDBJ whole genome shotgun (WGS) entry which is preliminary data.</text>
</comment>
<feature type="compositionally biased region" description="Basic and acidic residues" evidence="1">
    <location>
        <begin position="104"/>
        <end position="116"/>
    </location>
</feature>
<feature type="region of interest" description="Disordered" evidence="1">
    <location>
        <begin position="21"/>
        <end position="326"/>
    </location>
</feature>
<accession>A0A369KC82</accession>
<feature type="compositionally biased region" description="Basic and acidic residues" evidence="1">
    <location>
        <begin position="839"/>
        <end position="854"/>
    </location>
</feature>
<feature type="compositionally biased region" description="Acidic residues" evidence="1">
    <location>
        <begin position="1008"/>
        <end position="1018"/>
    </location>
</feature>
<feature type="compositionally biased region" description="Basic residues" evidence="1">
    <location>
        <begin position="777"/>
        <end position="790"/>
    </location>
</feature>
<feature type="region of interest" description="Disordered" evidence="1">
    <location>
        <begin position="695"/>
        <end position="1018"/>
    </location>
</feature>
<gene>
    <name evidence="2" type="ORF">Hypma_000013</name>
</gene>
<evidence type="ECO:0000313" key="3">
    <source>
        <dbReference type="Proteomes" id="UP000076154"/>
    </source>
</evidence>
<feature type="compositionally biased region" description="Basic and acidic residues" evidence="1">
    <location>
        <begin position="695"/>
        <end position="707"/>
    </location>
</feature>
<dbReference type="OrthoDB" id="3064112at2759"/>
<feature type="compositionally biased region" description="Basic and acidic residues" evidence="1">
    <location>
        <begin position="937"/>
        <end position="977"/>
    </location>
</feature>
<dbReference type="STRING" id="39966.A0A369KC82"/>
<dbReference type="Proteomes" id="UP000076154">
    <property type="component" value="Unassembled WGS sequence"/>
</dbReference>
<feature type="compositionally biased region" description="Acidic residues" evidence="1">
    <location>
        <begin position="228"/>
        <end position="243"/>
    </location>
</feature>
<keyword evidence="3" id="KW-1185">Reference proteome</keyword>
<feature type="compositionally biased region" description="Basic and acidic residues" evidence="1">
    <location>
        <begin position="157"/>
        <end position="168"/>
    </location>
</feature>
<dbReference type="InParanoid" id="A0A369KC82"/>
<feature type="compositionally biased region" description="Basic and acidic residues" evidence="1">
    <location>
        <begin position="862"/>
        <end position="882"/>
    </location>
</feature>
<dbReference type="AlphaFoldDB" id="A0A369KC82"/>
<feature type="compositionally biased region" description="Acidic residues" evidence="1">
    <location>
        <begin position="268"/>
        <end position="279"/>
    </location>
</feature>
<protein>
    <submittedName>
        <fullName evidence="2">Uncharacterized protein</fullName>
    </submittedName>
</protein>
<feature type="compositionally biased region" description="Basic residues" evidence="1">
    <location>
        <begin position="283"/>
        <end position="293"/>
    </location>
</feature>
<feature type="compositionally biased region" description="Basic residues" evidence="1">
    <location>
        <begin position="808"/>
        <end position="821"/>
    </location>
</feature>
<organism evidence="2 3">
    <name type="scientific">Hypsizygus marmoreus</name>
    <name type="common">White beech mushroom</name>
    <name type="synonym">Agaricus marmoreus</name>
    <dbReference type="NCBI Taxonomy" id="39966"/>
    <lineage>
        <taxon>Eukaryota</taxon>
        <taxon>Fungi</taxon>
        <taxon>Dikarya</taxon>
        <taxon>Basidiomycota</taxon>
        <taxon>Agaricomycotina</taxon>
        <taxon>Agaricomycetes</taxon>
        <taxon>Agaricomycetidae</taxon>
        <taxon>Agaricales</taxon>
        <taxon>Tricholomatineae</taxon>
        <taxon>Lyophyllaceae</taxon>
        <taxon>Hypsizygus</taxon>
    </lineage>
</organism>
<feature type="compositionally biased region" description="Acidic residues" evidence="1">
    <location>
        <begin position="210"/>
        <end position="221"/>
    </location>
</feature>
<feature type="compositionally biased region" description="Polar residues" evidence="1">
    <location>
        <begin position="126"/>
        <end position="139"/>
    </location>
</feature>